<keyword evidence="2" id="KW-1185">Reference proteome</keyword>
<evidence type="ECO:0000313" key="2">
    <source>
        <dbReference type="Proteomes" id="UP000007319"/>
    </source>
</evidence>
<organism evidence="1 2">
    <name type="scientific">Azospirillum baldaniorum</name>
    <dbReference type="NCBI Taxonomy" id="1064539"/>
    <lineage>
        <taxon>Bacteria</taxon>
        <taxon>Pseudomonadati</taxon>
        <taxon>Pseudomonadota</taxon>
        <taxon>Alphaproteobacteria</taxon>
        <taxon>Rhodospirillales</taxon>
        <taxon>Azospirillaceae</taxon>
        <taxon>Azospirillum</taxon>
    </lineage>
</organism>
<dbReference type="EMBL" id="HE577327">
    <property type="protein sequence ID" value="CCC99335.1"/>
    <property type="molecule type" value="Genomic_DNA"/>
</dbReference>
<dbReference type="Proteomes" id="UP000007319">
    <property type="component" value="Chromosome"/>
</dbReference>
<dbReference type="KEGG" id="abs:AZOBR_200040"/>
<proteinExistence type="predicted"/>
<accession>A0A9P1NN44</accession>
<dbReference type="AlphaFoldDB" id="A0A9P1NN44"/>
<evidence type="ECO:0000313" key="1">
    <source>
        <dbReference type="EMBL" id="CCC99335.1"/>
    </source>
</evidence>
<sequence>MLLGSTEAVRGALSTLDTITPWMRESSACSTGCRSFTTFIAIAFMGHLLACSPLSKPDANSDRLPPMGRMPWRILDSAAFPCGRRGAVRRNGEFPSAKCRGIPKATFANCEANSATSHSEVINVPPVLPFLPRLALPEGFAVRSPCHD</sequence>
<reference evidence="1 2" key="1">
    <citation type="journal article" date="2011" name="PLoS Genet.">
        <title>Azospirillum genomes reveal transition of bacteria from aquatic to terrestrial environments.</title>
        <authorList>
            <person name="Wisniewski-Dye F."/>
            <person name="Borziak K."/>
            <person name="Khalsa-Moyers G."/>
            <person name="Alexandre G."/>
            <person name="Sukharnikov L.O."/>
            <person name="Wuichet K."/>
            <person name="Hurst G.B."/>
            <person name="McDonald W.H."/>
            <person name="Robertson J.S."/>
            <person name="Barbe V."/>
            <person name="Calteau A."/>
            <person name="Rouy Z."/>
            <person name="Mangenot S."/>
            <person name="Prigent-Combaret C."/>
            <person name="Normand P."/>
            <person name="Boyer M."/>
            <person name="Siguier P."/>
            <person name="Dessaux Y."/>
            <person name="Elmerich C."/>
            <person name="Condemine G."/>
            <person name="Krishnen G."/>
            <person name="Kennedy I."/>
            <person name="Paterson A.H."/>
            <person name="Gonzalez V."/>
            <person name="Mavingui P."/>
            <person name="Zhulin I.B."/>
        </authorList>
    </citation>
    <scope>NUCLEOTIDE SEQUENCE [LARGE SCALE GENOMIC DNA]</scope>
    <source>
        <strain evidence="1 2">Sp245</strain>
    </source>
</reference>
<name>A0A9P1NN44_9PROT</name>
<protein>
    <submittedName>
        <fullName evidence="1">Uncharacterized protein</fullName>
    </submittedName>
</protein>
<gene>
    <name evidence="1" type="ORF">AZOBR_200040</name>
</gene>